<feature type="transmembrane region" description="Helical" evidence="7">
    <location>
        <begin position="275"/>
        <end position="299"/>
    </location>
</feature>
<feature type="transmembrane region" description="Helical" evidence="7">
    <location>
        <begin position="332"/>
        <end position="360"/>
    </location>
</feature>
<dbReference type="InterPro" id="IPR050250">
    <property type="entry name" value="Macrolide_Exporter_MacB"/>
</dbReference>
<dbReference type="InParanoid" id="Q02D62"/>
<organism evidence="10">
    <name type="scientific">Solibacter usitatus (strain Ellin6076)</name>
    <dbReference type="NCBI Taxonomy" id="234267"/>
    <lineage>
        <taxon>Bacteria</taxon>
        <taxon>Pseudomonadati</taxon>
        <taxon>Acidobacteriota</taxon>
        <taxon>Terriglobia</taxon>
        <taxon>Bryobacterales</taxon>
        <taxon>Solibacteraceae</taxon>
        <taxon>Candidatus Solibacter</taxon>
    </lineage>
</organism>
<dbReference type="KEGG" id="sus:Acid_3640"/>
<keyword evidence="4 7" id="KW-1133">Transmembrane helix</keyword>
<evidence type="ECO:0008006" key="11">
    <source>
        <dbReference type="Google" id="ProtNLM"/>
    </source>
</evidence>
<keyword evidence="5 7" id="KW-0472">Membrane</keyword>
<dbReference type="STRING" id="234267.Acid_3640"/>
<dbReference type="GO" id="GO:0005886">
    <property type="term" value="C:plasma membrane"/>
    <property type="evidence" value="ECO:0007669"/>
    <property type="project" value="UniProtKB-SubCell"/>
</dbReference>
<feature type="transmembrane region" description="Helical" evidence="7">
    <location>
        <begin position="372"/>
        <end position="392"/>
    </location>
</feature>
<dbReference type="NCBIfam" id="TIGR03434">
    <property type="entry name" value="ADOP"/>
    <property type="match status" value="1"/>
</dbReference>
<comment type="subcellular location">
    <subcellularLocation>
        <location evidence="1">Cell membrane</location>
        <topology evidence="1">Multi-pass membrane protein</topology>
    </subcellularLocation>
</comment>
<evidence type="ECO:0000256" key="6">
    <source>
        <dbReference type="ARBA" id="ARBA00038076"/>
    </source>
</evidence>
<sequence length="809" mass="85962" precursor="true">MSFLLRDVLYGVRLLRRSPAFTSLAAAIIALGIGAATAIFSLLYGVVLNALPFHDADHLMAIWSDFSKGGGNRRAYTAPADYFDWKERSRSFTGMTAYRSTNRTFTALDQPVTPLAQEVPADYFDVLGVTALRGRTFVAGEDRSAPGSVAVISYALWQSLFDGSDDVIGKSVELDGRAVQLVGVLPPGFRMPNNSVLTPPDLWIPTSFDAQRLERVQRSLVAFGRLKPGVSPAQAEAELAAISEQIAREHSQIKAAPRAWALPIREDMIGEFRGAFLLLLGAVGIMLLIACANVANLLLARATGRAGEVALRTALGASRADILKQMLTESALLALLGGAAGILVAQFSIGPLLALIPAAAGLPFAENVQINLPVLAFAMALSLLTAVFFGLAPARQALNANLIESLKEGGRSRTGGREGARWRNALIVVEVGLSIVLLTGAGLMTQTFWRLSHLNLGFDAGRVLNVRNSLRGETYATPEARRNHFATAAAKLATIPGVESVSAVSFPPPLDPIAPTHFTLAGDASDSGRDYTAHLLVILPRYFETVRNPLLSGRGITEADSADSLRVAVVTKELARRYFADRDPVGRSIRLSGALAGDWRIVGIAADIACSGNHPEPQPIVYVPHAQAPVATMSFLLRTRVAPATLGPVAERTLWSTGRLMNVYRIMPLEQVVEAGRWQNRFTMILLTLFAALALILAAAGIYAVISFLTLQRTREIGIRMALGARPVDVLRMVTRQGVALAAAGVAFGMIASLAAGRVLASRLYGVAATDPLTLAGGSVLLLLVAAAASTGPAMRAASVAPADALRRD</sequence>
<feature type="domain" description="MacB-like periplasmic core" evidence="9">
    <location>
        <begin position="431"/>
        <end position="632"/>
    </location>
</feature>
<dbReference type="InterPro" id="IPR017800">
    <property type="entry name" value="ADOP"/>
</dbReference>
<dbReference type="GO" id="GO:0022857">
    <property type="term" value="F:transmembrane transporter activity"/>
    <property type="evidence" value="ECO:0007669"/>
    <property type="project" value="TreeGrafter"/>
</dbReference>
<protein>
    <recommendedName>
        <fullName evidence="11">Permease</fullName>
    </recommendedName>
</protein>
<proteinExistence type="inferred from homology"/>
<dbReference type="HOGENOM" id="CLU_009433_1_0_0"/>
<dbReference type="PANTHER" id="PTHR30572">
    <property type="entry name" value="MEMBRANE COMPONENT OF TRANSPORTER-RELATED"/>
    <property type="match status" value="1"/>
</dbReference>
<dbReference type="InterPro" id="IPR003838">
    <property type="entry name" value="ABC3_permease_C"/>
</dbReference>
<evidence type="ECO:0000313" key="10">
    <source>
        <dbReference type="EMBL" id="ABJ84612.1"/>
    </source>
</evidence>
<feature type="transmembrane region" description="Helical" evidence="7">
    <location>
        <begin position="739"/>
        <end position="761"/>
    </location>
</feature>
<evidence type="ECO:0000259" key="8">
    <source>
        <dbReference type="Pfam" id="PF02687"/>
    </source>
</evidence>
<feature type="transmembrane region" description="Helical" evidence="7">
    <location>
        <begin position="425"/>
        <end position="449"/>
    </location>
</feature>
<feature type="transmembrane region" description="Helical" evidence="7">
    <location>
        <begin position="21"/>
        <end position="44"/>
    </location>
</feature>
<feature type="transmembrane region" description="Helical" evidence="7">
    <location>
        <begin position="684"/>
        <end position="711"/>
    </location>
</feature>
<feature type="transmembrane region" description="Helical" evidence="7">
    <location>
        <begin position="773"/>
        <end position="790"/>
    </location>
</feature>
<dbReference type="eggNOG" id="COG0577">
    <property type="taxonomic scope" value="Bacteria"/>
</dbReference>
<gene>
    <name evidence="10" type="ordered locus">Acid_3640</name>
</gene>
<feature type="domain" description="MacB-like periplasmic core" evidence="9">
    <location>
        <begin position="22"/>
        <end position="241"/>
    </location>
</feature>
<accession>Q02D62</accession>
<comment type="similarity">
    <text evidence="6">Belongs to the ABC-4 integral membrane protein family.</text>
</comment>
<keyword evidence="2" id="KW-1003">Cell membrane</keyword>
<name>Q02D62_SOLUE</name>
<dbReference type="PANTHER" id="PTHR30572:SF4">
    <property type="entry name" value="ABC TRANSPORTER PERMEASE YTRF"/>
    <property type="match status" value="1"/>
</dbReference>
<evidence type="ECO:0000256" key="1">
    <source>
        <dbReference type="ARBA" id="ARBA00004651"/>
    </source>
</evidence>
<dbReference type="Pfam" id="PF12704">
    <property type="entry name" value="MacB_PCD"/>
    <property type="match status" value="2"/>
</dbReference>
<evidence type="ECO:0000256" key="4">
    <source>
        <dbReference type="ARBA" id="ARBA00022989"/>
    </source>
</evidence>
<keyword evidence="3 7" id="KW-0812">Transmembrane</keyword>
<evidence type="ECO:0000256" key="2">
    <source>
        <dbReference type="ARBA" id="ARBA00022475"/>
    </source>
</evidence>
<evidence type="ECO:0000256" key="5">
    <source>
        <dbReference type="ARBA" id="ARBA00023136"/>
    </source>
</evidence>
<dbReference type="AlphaFoldDB" id="Q02D62"/>
<feature type="domain" description="ABC3 transporter permease C-terminal" evidence="8">
    <location>
        <begin position="689"/>
        <end position="800"/>
    </location>
</feature>
<dbReference type="EMBL" id="CP000473">
    <property type="protein sequence ID" value="ABJ84612.1"/>
    <property type="molecule type" value="Genomic_DNA"/>
</dbReference>
<evidence type="ECO:0000256" key="3">
    <source>
        <dbReference type="ARBA" id="ARBA00022692"/>
    </source>
</evidence>
<reference evidence="10" key="1">
    <citation type="submission" date="2006-10" db="EMBL/GenBank/DDBJ databases">
        <title>Complete sequence of Solibacter usitatus Ellin6076.</title>
        <authorList>
            <consortium name="US DOE Joint Genome Institute"/>
            <person name="Copeland A."/>
            <person name="Lucas S."/>
            <person name="Lapidus A."/>
            <person name="Barry K."/>
            <person name="Detter J.C."/>
            <person name="Glavina del Rio T."/>
            <person name="Hammon N."/>
            <person name="Israni S."/>
            <person name="Dalin E."/>
            <person name="Tice H."/>
            <person name="Pitluck S."/>
            <person name="Thompson L.S."/>
            <person name="Brettin T."/>
            <person name="Bruce D."/>
            <person name="Han C."/>
            <person name="Tapia R."/>
            <person name="Gilna P."/>
            <person name="Schmutz J."/>
            <person name="Larimer F."/>
            <person name="Land M."/>
            <person name="Hauser L."/>
            <person name="Kyrpides N."/>
            <person name="Mikhailova N."/>
            <person name="Janssen P.H."/>
            <person name="Kuske C.R."/>
            <person name="Richardson P."/>
        </authorList>
    </citation>
    <scope>NUCLEOTIDE SEQUENCE</scope>
    <source>
        <strain evidence="10">Ellin6076</strain>
    </source>
</reference>
<feature type="domain" description="ABC3 transporter permease C-terminal" evidence="8">
    <location>
        <begin position="282"/>
        <end position="401"/>
    </location>
</feature>
<dbReference type="Pfam" id="PF02687">
    <property type="entry name" value="FtsX"/>
    <property type="match status" value="2"/>
</dbReference>
<evidence type="ECO:0000259" key="9">
    <source>
        <dbReference type="Pfam" id="PF12704"/>
    </source>
</evidence>
<dbReference type="InterPro" id="IPR025857">
    <property type="entry name" value="MacB_PCD"/>
</dbReference>
<evidence type="ECO:0000256" key="7">
    <source>
        <dbReference type="SAM" id="Phobius"/>
    </source>
</evidence>